<keyword evidence="4" id="KW-1185">Reference proteome</keyword>
<protein>
    <recommendedName>
        <fullName evidence="2">DUF7282 domain-containing protein</fullName>
    </recommendedName>
</protein>
<dbReference type="Pfam" id="PF23951">
    <property type="entry name" value="DUF7282"/>
    <property type="match status" value="4"/>
</dbReference>
<dbReference type="EMBL" id="CP062983">
    <property type="protein sequence ID" value="QPC82343.1"/>
    <property type="molecule type" value="Genomic_DNA"/>
</dbReference>
<evidence type="ECO:0000259" key="2">
    <source>
        <dbReference type="Pfam" id="PF23951"/>
    </source>
</evidence>
<feature type="signal peptide" evidence="1">
    <location>
        <begin position="1"/>
        <end position="25"/>
    </location>
</feature>
<dbReference type="PROSITE" id="PS00221">
    <property type="entry name" value="MIP"/>
    <property type="match status" value="1"/>
</dbReference>
<evidence type="ECO:0000313" key="4">
    <source>
        <dbReference type="Proteomes" id="UP000594468"/>
    </source>
</evidence>
<evidence type="ECO:0000256" key="1">
    <source>
        <dbReference type="SAM" id="SignalP"/>
    </source>
</evidence>
<proteinExistence type="predicted"/>
<sequence>MIIRRFVVGMVVAALALLSGSLVMADHFNPAVTVSDQVSTDGTVTVEQVNSADRGFIVIHAADGDSFGEVIGHAPVYPGANYNVVVDIDTSRATSTLYAMLHEDTGEVGTYEFGEVEGADGPVSVDGEVVTPTFMAEVVSAHDQTVDMNSITIDAVTISEDGWVVVHAGDAESFGEVLGFTQVSAGTTTDVTVELDGEMTDVLWPMLHYDTGEAGEYEFGTVEGADGPVAVGTSVATMPIWTVPHIRVADQIVLPGDGMDMMGGSVMGSVLSDGPGFLVIHAATNADDGSLTFGEVIGVAAVEDGYNESVTVELDGVATPIVYPMLHVDTNEIGTYEFGTVEGADGPVVIDGSVVTFPIAAAPSIVYDGTLDGTTLTMDQALIDAPGWLVIHADNGEGSFGAVIGQAQVYPGVNHHISIELNESMMTDTLYPMLHYDTGEAGEYEFGEVEGADLPVTVNGNVVFAAMVPEVAEME</sequence>
<feature type="domain" description="DUF7282" evidence="2">
    <location>
        <begin position="31"/>
        <end position="133"/>
    </location>
</feature>
<feature type="domain" description="DUF7282" evidence="2">
    <location>
        <begin position="139"/>
        <end position="232"/>
    </location>
</feature>
<name>A0A7S8E8Q5_9CHLR</name>
<evidence type="ECO:0000313" key="3">
    <source>
        <dbReference type="EMBL" id="QPC82343.1"/>
    </source>
</evidence>
<dbReference type="InterPro" id="IPR022357">
    <property type="entry name" value="MIP_CS"/>
</dbReference>
<dbReference type="KEGG" id="pmet:G4Y79_22090"/>
<keyword evidence="1" id="KW-0732">Signal</keyword>
<reference evidence="3 4" key="1">
    <citation type="submission" date="2020-02" db="EMBL/GenBank/DDBJ databases">
        <authorList>
            <person name="Zheng R.K."/>
            <person name="Sun C.M."/>
        </authorList>
    </citation>
    <scope>NUCLEOTIDE SEQUENCE [LARGE SCALE GENOMIC DNA]</scope>
    <source>
        <strain evidence="4">rifampicinis</strain>
    </source>
</reference>
<dbReference type="Proteomes" id="UP000594468">
    <property type="component" value="Chromosome"/>
</dbReference>
<gene>
    <name evidence="3" type="ORF">G4Y79_22090</name>
</gene>
<feature type="chain" id="PRO_5032392389" description="DUF7282 domain-containing protein" evidence="1">
    <location>
        <begin position="26"/>
        <end position="475"/>
    </location>
</feature>
<dbReference type="InterPro" id="IPR055706">
    <property type="entry name" value="Slg1/2_DUF7282"/>
</dbReference>
<feature type="domain" description="DUF7282" evidence="2">
    <location>
        <begin position="268"/>
        <end position="356"/>
    </location>
</feature>
<organism evidence="3 4">
    <name type="scientific">Phototrophicus methaneseepsis</name>
    <dbReference type="NCBI Taxonomy" id="2710758"/>
    <lineage>
        <taxon>Bacteria</taxon>
        <taxon>Bacillati</taxon>
        <taxon>Chloroflexota</taxon>
        <taxon>Candidatus Thermofontia</taxon>
        <taxon>Phototrophicales</taxon>
        <taxon>Phototrophicaceae</taxon>
        <taxon>Phototrophicus</taxon>
    </lineage>
</organism>
<feature type="domain" description="DUF7282" evidence="2">
    <location>
        <begin position="368"/>
        <end position="465"/>
    </location>
</feature>
<accession>A0A7S8E8Q5</accession>
<dbReference type="RefSeq" id="WP_195170412.1">
    <property type="nucleotide sequence ID" value="NZ_CP062983.1"/>
</dbReference>
<dbReference type="AlphaFoldDB" id="A0A7S8E8Q5"/>